<protein>
    <submittedName>
        <fullName evidence="2">Uncharacterized protein</fullName>
    </submittedName>
</protein>
<sequence length="79" mass="8991">MNKNRYLLCLLFCGLMLYYAVPRLSIQAGGEQGLFSAVWLAFMLMAVAGNLTAMLYAPRRTARAQKTLIADKRKIRSYR</sequence>
<keyword evidence="3" id="KW-1185">Reference proteome</keyword>
<feature type="transmembrane region" description="Helical" evidence="1">
    <location>
        <begin position="37"/>
        <end position="57"/>
    </location>
</feature>
<accession>A0A7V7RNV5</accession>
<dbReference type="AlphaFoldDB" id="A0A7V7RNV5"/>
<dbReference type="RefSeq" id="WP_151573538.1">
    <property type="nucleotide sequence ID" value="NZ_WBOT01000002.1"/>
</dbReference>
<keyword evidence="1" id="KW-1133">Transmembrane helix</keyword>
<comment type="caution">
    <text evidence="2">The sequence shown here is derived from an EMBL/GenBank/DDBJ whole genome shotgun (WGS) entry which is preliminary data.</text>
</comment>
<dbReference type="OrthoDB" id="2969610at2"/>
<keyword evidence="1" id="KW-0472">Membrane</keyword>
<dbReference type="EMBL" id="WBOT01000002">
    <property type="protein sequence ID" value="KAB2334218.1"/>
    <property type="molecule type" value="Genomic_DNA"/>
</dbReference>
<name>A0A7V7RNV5_9BACI</name>
<keyword evidence="1" id="KW-0812">Transmembrane</keyword>
<proteinExistence type="predicted"/>
<evidence type="ECO:0000256" key="1">
    <source>
        <dbReference type="SAM" id="Phobius"/>
    </source>
</evidence>
<dbReference type="Proteomes" id="UP000441354">
    <property type="component" value="Unassembled WGS sequence"/>
</dbReference>
<organism evidence="2 3">
    <name type="scientific">Bacillus mesophilum</name>
    <dbReference type="NCBI Taxonomy" id="1071718"/>
    <lineage>
        <taxon>Bacteria</taxon>
        <taxon>Bacillati</taxon>
        <taxon>Bacillota</taxon>
        <taxon>Bacilli</taxon>
        <taxon>Bacillales</taxon>
        <taxon>Bacillaceae</taxon>
        <taxon>Bacillus</taxon>
    </lineage>
</organism>
<reference evidence="2 3" key="1">
    <citation type="journal article" date="2014" name="Arch. Microbiol.">
        <title>Bacillus mesophilum sp. nov., strain IITR-54T, a novel 4-chlorobiphenyl dechlorinating bacterium.</title>
        <authorList>
            <person name="Manickam N."/>
            <person name="Singh N.K."/>
            <person name="Bajaj A."/>
            <person name="Kumar R.M."/>
            <person name="Kaur G."/>
            <person name="Kaur N."/>
            <person name="Bala M."/>
            <person name="Kumar A."/>
            <person name="Mayilraj S."/>
        </authorList>
    </citation>
    <scope>NUCLEOTIDE SEQUENCE [LARGE SCALE GENOMIC DNA]</scope>
    <source>
        <strain evidence="2 3">IITR-54</strain>
    </source>
</reference>
<evidence type="ECO:0000313" key="3">
    <source>
        <dbReference type="Proteomes" id="UP000441354"/>
    </source>
</evidence>
<gene>
    <name evidence="2" type="ORF">F7732_09095</name>
</gene>
<evidence type="ECO:0000313" key="2">
    <source>
        <dbReference type="EMBL" id="KAB2334218.1"/>
    </source>
</evidence>